<dbReference type="EMBL" id="GU128081">
    <property type="protein sequence ID" value="ADI80721.1"/>
    <property type="molecule type" value="Viral_cRNA"/>
</dbReference>
<evidence type="ECO:0000256" key="6">
    <source>
        <dbReference type="ARBA" id="ARBA00022581"/>
    </source>
</evidence>
<keyword evidence="11 18" id="KW-0261">Viral envelope protein</keyword>
<feature type="region of interest" description="Disordered" evidence="19">
    <location>
        <begin position="1"/>
        <end position="20"/>
    </location>
</feature>
<keyword evidence="17" id="KW-1015">Disulfide bond</keyword>
<keyword evidence="10" id="KW-1043">Host membrane</keyword>
<dbReference type="GO" id="GO:0019031">
    <property type="term" value="C:viral envelope"/>
    <property type="evidence" value="ECO:0007669"/>
    <property type="project" value="UniProtKB-KW"/>
</dbReference>
<evidence type="ECO:0000256" key="20">
    <source>
        <dbReference type="SAM" id="Phobius"/>
    </source>
</evidence>
<dbReference type="GO" id="GO:0055036">
    <property type="term" value="C:virion membrane"/>
    <property type="evidence" value="ECO:0007669"/>
    <property type="project" value="UniProtKB-SubCell"/>
</dbReference>
<dbReference type="KEGG" id="vg:20964354"/>
<dbReference type="InterPro" id="IPR036278">
    <property type="entry name" value="Sialidase_sf"/>
</dbReference>
<dbReference type="GO" id="GO:0020002">
    <property type="term" value="C:host cell plasma membrane"/>
    <property type="evidence" value="ECO:0007669"/>
    <property type="project" value="UniProtKB-SubCell"/>
</dbReference>
<keyword evidence="4" id="KW-1032">Host cell membrane</keyword>
<keyword evidence="22" id="KW-1185">Reference proteome</keyword>
<keyword evidence="6" id="KW-0945">Host-virus interaction</keyword>
<evidence type="ECO:0000313" key="21">
    <source>
        <dbReference type="EMBL" id="ADI80721.1"/>
    </source>
</evidence>
<dbReference type="Pfam" id="PF00423">
    <property type="entry name" value="HN"/>
    <property type="match status" value="1"/>
</dbReference>
<dbReference type="GeneID" id="20964354"/>
<evidence type="ECO:0000256" key="15">
    <source>
        <dbReference type="ARBA" id="ARBA00023180"/>
    </source>
</evidence>
<evidence type="ECO:0000256" key="11">
    <source>
        <dbReference type="ARBA" id="ARBA00022879"/>
    </source>
</evidence>
<proteinExistence type="inferred from homology"/>
<organism evidence="21 22">
    <name type="scientific">Tuhoko virus 2</name>
    <dbReference type="NCBI Taxonomy" id="798073"/>
    <lineage>
        <taxon>Viruses</taxon>
        <taxon>Riboviria</taxon>
        <taxon>Orthornavirae</taxon>
        <taxon>Negarnaviricota</taxon>
        <taxon>Haploviricotina</taxon>
        <taxon>Monjiviricetes</taxon>
        <taxon>Mononegavirales</taxon>
        <taxon>Paramyxoviridae</taxon>
        <taxon>Rubulavirinae</taxon>
        <taxon>Pararubulavirus</taxon>
        <taxon>Pararubulavirus cantonense</taxon>
    </lineage>
</organism>
<dbReference type="GO" id="GO:0046789">
    <property type="term" value="F:host cell surface receptor binding"/>
    <property type="evidence" value="ECO:0007669"/>
    <property type="project" value="InterPro"/>
</dbReference>
<evidence type="ECO:0000256" key="7">
    <source>
        <dbReference type="ARBA" id="ARBA00022692"/>
    </source>
</evidence>
<comment type="similarity">
    <text evidence="3 18">Belongs to the paramyxoviruses hemagglutinin-neuraminidase family.</text>
</comment>
<keyword evidence="16" id="KW-1160">Virus entry into host cell</keyword>
<dbReference type="OrthoDB" id="12739at10239"/>
<evidence type="ECO:0000256" key="17">
    <source>
        <dbReference type="PIRSR" id="PIRSR001072-2"/>
    </source>
</evidence>
<comment type="subcellular location">
    <subcellularLocation>
        <location evidence="2">Host cell membrane</location>
        <topology evidence="2">Single-pass type II membrane protein</topology>
    </subcellularLocation>
    <subcellularLocation>
        <location evidence="1">Virion membrane</location>
        <topology evidence="1">Single-pass type II membrane protein</topology>
    </subcellularLocation>
</comment>
<evidence type="ECO:0000256" key="5">
    <source>
        <dbReference type="ARBA" id="ARBA00022546"/>
    </source>
</evidence>
<dbReference type="RefSeq" id="YP_009094066.1">
    <property type="nucleotide sequence ID" value="NC_025348.1"/>
</dbReference>
<evidence type="ECO:0000256" key="3">
    <source>
        <dbReference type="ARBA" id="ARBA00007701"/>
    </source>
</evidence>
<dbReference type="Gene3D" id="2.120.10.10">
    <property type="match status" value="1"/>
</dbReference>
<feature type="disulfide bond" evidence="17">
    <location>
        <begin position="198"/>
        <end position="259"/>
    </location>
</feature>
<evidence type="ECO:0000256" key="4">
    <source>
        <dbReference type="ARBA" id="ARBA00022511"/>
    </source>
</evidence>
<keyword evidence="12" id="KW-0735">Signal-anchor</keyword>
<evidence type="ECO:0000256" key="10">
    <source>
        <dbReference type="ARBA" id="ARBA00022870"/>
    </source>
</evidence>
<evidence type="ECO:0000256" key="2">
    <source>
        <dbReference type="ARBA" id="ARBA00004336"/>
    </source>
</evidence>
<evidence type="ECO:0000256" key="9">
    <source>
        <dbReference type="ARBA" id="ARBA00022844"/>
    </source>
</evidence>
<evidence type="ECO:0000256" key="16">
    <source>
        <dbReference type="ARBA" id="ARBA00023296"/>
    </source>
</evidence>
<protein>
    <submittedName>
        <fullName evidence="21">Hemagglutinin-neuraminidase</fullName>
    </submittedName>
</protein>
<keyword evidence="9" id="KW-0946">Virion</keyword>
<keyword evidence="7 20" id="KW-0812">Transmembrane</keyword>
<keyword evidence="5 18" id="KW-0348">Hemagglutinin</keyword>
<keyword evidence="8" id="KW-1161">Viral attachment to host cell</keyword>
<feature type="compositionally biased region" description="Polar residues" evidence="19">
    <location>
        <begin position="1"/>
        <end position="12"/>
    </location>
</feature>
<evidence type="ECO:0000256" key="14">
    <source>
        <dbReference type="ARBA" id="ARBA00023136"/>
    </source>
</evidence>
<feature type="disulfide bond" evidence="17">
    <location>
        <begin position="471"/>
        <end position="481"/>
    </location>
</feature>
<dbReference type="InterPro" id="IPR000665">
    <property type="entry name" value="Hemagglutn/HN"/>
</dbReference>
<dbReference type="SUPFAM" id="SSF50939">
    <property type="entry name" value="Sialidases"/>
    <property type="match status" value="1"/>
</dbReference>
<evidence type="ECO:0000256" key="1">
    <source>
        <dbReference type="ARBA" id="ARBA00004208"/>
    </source>
</evidence>
<evidence type="ECO:0000256" key="18">
    <source>
        <dbReference type="RuleBase" id="RU004216"/>
    </source>
</evidence>
<dbReference type="GO" id="GO:0019062">
    <property type="term" value="P:virion attachment to host cell"/>
    <property type="evidence" value="ECO:0007669"/>
    <property type="project" value="UniProtKB-KW"/>
</dbReference>
<sequence>MPPVPTVSQSIDEGSFTDIPLSPDDIKHPLSKKTCRKLFRIVTLIGVGLISILTIISLAQQTGILRKVDSSDFQSYVQESFKQVLNLMKQFSSNLNSLIEITSVTLPFRIDQFGTDIKTQVAQLVRQCNAVCRGPIKGPTTQNIVYPALYETSLNKTLETKNVRIQEVRQEVDPVPGPGLSNGCTRNPSFSVYHGVWCYTHATSIGNCNGSLGTSQLFRIGNVLEGDGGAPYHKSLATHLLTTRNVSRQCSATASYYGCYFICSEPVLTERDDYETPGIEPITIFRLDPDGNWVVFPNINRFTEYSLKALYPGIGSGVLFQGKLIFPMYGGIDKERLSALGLGNIGLIERRMADTCNHTEKELGRSFPGAFSSPYYHDAVMLNFLLICEMIENLPGDCDLQILNPTNMSMGSESQLSVLDNELFLYQRSASWWPYTLIYRLNMRYTGKYLKPKSIIPMVIKSNTRPGYEGCNHERVCPKVCVTGVFQAPWILSIGRDHKERVSNVTYMVAWSMDKSDRTYPAVSVCGSDTCKLTVPLGDSKVHSAYSVTRCYLSRDHMSAYCLVIFELDARPWAEMRIQSFLYKLILT</sequence>
<dbReference type="GO" id="GO:0004308">
    <property type="term" value="F:exo-alpha-sialidase activity"/>
    <property type="evidence" value="ECO:0007669"/>
    <property type="project" value="InterPro"/>
</dbReference>
<dbReference type="PIRSF" id="PIRSF001072">
    <property type="entry name" value="Hemagglut-neuramid_paramyxoV"/>
    <property type="match status" value="1"/>
</dbReference>
<reference evidence="21 22" key="1">
    <citation type="journal article" date="2010" name="Virology">
        <title>Identification and complete genome analysis of three novel paramyxoviruses, Tuhoko virus 1, 2 and 3, in fruit bats from China.</title>
        <authorList>
            <person name="Lau S.K."/>
            <person name="Woo P.C."/>
            <person name="Wong B.H."/>
            <person name="Wong A.Y."/>
            <person name="Tsoi H.W."/>
            <person name="Wang M."/>
            <person name="Lee P."/>
            <person name="Xu H."/>
            <person name="Poon R.W."/>
            <person name="Guo R."/>
            <person name="Li K.S."/>
            <person name="Chan K.H."/>
            <person name="Zheng B.J."/>
            <person name="Yuen K.Y."/>
        </authorList>
    </citation>
    <scope>NUCLEOTIDE SEQUENCE [LARGE SCALE GENOMIC DNA]</scope>
</reference>
<evidence type="ECO:0000256" key="8">
    <source>
        <dbReference type="ARBA" id="ARBA00022804"/>
    </source>
</evidence>
<evidence type="ECO:0000256" key="13">
    <source>
        <dbReference type="ARBA" id="ARBA00022989"/>
    </source>
</evidence>
<dbReference type="Proteomes" id="UP000097651">
    <property type="component" value="Segment"/>
</dbReference>
<dbReference type="GO" id="GO:0046718">
    <property type="term" value="P:symbiont entry into host cell"/>
    <property type="evidence" value="ECO:0007669"/>
    <property type="project" value="UniProtKB-KW"/>
</dbReference>
<evidence type="ECO:0000256" key="19">
    <source>
        <dbReference type="SAM" id="MobiDB-lite"/>
    </source>
</evidence>
<feature type="transmembrane region" description="Helical" evidence="20">
    <location>
        <begin position="38"/>
        <end position="59"/>
    </location>
</feature>
<keyword evidence="13 20" id="KW-1133">Transmembrane helix</keyword>
<feature type="disulfide bond" evidence="17">
    <location>
        <begin position="184"/>
        <end position="208"/>
    </location>
</feature>
<evidence type="ECO:0000313" key="22">
    <source>
        <dbReference type="Proteomes" id="UP000097651"/>
    </source>
</evidence>
<dbReference type="InterPro" id="IPR016285">
    <property type="entry name" value="Hemagglutn-neuramid"/>
</dbReference>
<evidence type="ECO:0000256" key="12">
    <source>
        <dbReference type="ARBA" id="ARBA00022968"/>
    </source>
</evidence>
<feature type="disulfide bond" evidence="17">
    <location>
        <begin position="250"/>
        <end position="263"/>
    </location>
</feature>
<feature type="disulfide bond" evidence="17">
    <location>
        <begin position="551"/>
        <end position="562"/>
    </location>
</feature>
<dbReference type="CAZy" id="GH83">
    <property type="family name" value="Glycoside Hydrolase Family 83"/>
</dbReference>
<feature type="disulfide bond" evidence="17">
    <location>
        <begin position="388"/>
        <end position="398"/>
    </location>
</feature>
<accession>D8WJ34</accession>
<keyword evidence="15" id="KW-0325">Glycoprotein</keyword>
<gene>
    <name evidence="21" type="primary">HN</name>
</gene>
<keyword evidence="14 20" id="KW-0472">Membrane</keyword>
<name>D8WJ34_9MONO</name>